<evidence type="ECO:0000256" key="5">
    <source>
        <dbReference type="ARBA" id="ARBA00021779"/>
    </source>
</evidence>
<dbReference type="InterPro" id="IPR043132">
    <property type="entry name" value="BCAT-like_C"/>
</dbReference>
<keyword evidence="7 13" id="KW-0808">Transferase</keyword>
<comment type="caution">
    <text evidence="13">The sequence shown here is derived from an EMBL/GenBank/DDBJ whole genome shotgun (WGS) entry which is preliminary data.</text>
</comment>
<keyword evidence="14" id="KW-1185">Reference proteome</keyword>
<evidence type="ECO:0000256" key="6">
    <source>
        <dbReference type="ARBA" id="ARBA00022576"/>
    </source>
</evidence>
<dbReference type="InterPro" id="IPR005784">
    <property type="entry name" value="D_amino_transT"/>
</dbReference>
<gene>
    <name evidence="13" type="primary">dat</name>
    <name evidence="13" type="ORF">IMZ08_18865</name>
</gene>
<dbReference type="InterPro" id="IPR018300">
    <property type="entry name" value="Aminotrans_IV_CS"/>
</dbReference>
<evidence type="ECO:0000256" key="1">
    <source>
        <dbReference type="ARBA" id="ARBA00001933"/>
    </source>
</evidence>
<evidence type="ECO:0000256" key="7">
    <source>
        <dbReference type="ARBA" id="ARBA00022679"/>
    </source>
</evidence>
<dbReference type="Pfam" id="PF01063">
    <property type="entry name" value="Aminotran_4"/>
    <property type="match status" value="1"/>
</dbReference>
<dbReference type="GO" id="GO:0047810">
    <property type="term" value="F:D-alanine-2-oxoglutarate aminotransferase activity"/>
    <property type="evidence" value="ECO:0007669"/>
    <property type="project" value="UniProtKB-EC"/>
</dbReference>
<dbReference type="EC" id="2.6.1.21" evidence="4 12"/>
<evidence type="ECO:0000313" key="13">
    <source>
        <dbReference type="EMBL" id="MBE4910102.1"/>
    </source>
</evidence>
<dbReference type="InterPro" id="IPR036038">
    <property type="entry name" value="Aminotransferase-like"/>
</dbReference>
<evidence type="ECO:0000256" key="4">
    <source>
        <dbReference type="ARBA" id="ARBA00012874"/>
    </source>
</evidence>
<sequence>MEIGFYKDQFVDINENVVPIQERGHQFGDGVYEVIRVYNGKPFLLNEHLDRLVKSAEAIYLELPYPPERIYEIISEGLEKSGLTEAEIYMQITRGIAPRAHLFPTTPSVMSMTIKNARVVDKKKRIDGVTVTLMEDERWKNCYIKSLNLLPNVIAKQKAATNGHEEAIFIRDGFITEGSSSNIFIVKNGTLITTPATNFILHGITRAAVIKLASKCNIPFEERKFDREFLNEADEAFITSTSAEILPISKIDDISLSPNRPITNLLYNEYCGLYK</sequence>
<protein>
    <recommendedName>
        <fullName evidence="5 12">D-alanine aminotransferase</fullName>
        <ecNumber evidence="4 12">2.6.1.21</ecNumber>
    </recommendedName>
</protein>
<proteinExistence type="inferred from homology"/>
<evidence type="ECO:0000256" key="9">
    <source>
        <dbReference type="ARBA" id="ARBA00047911"/>
    </source>
</evidence>
<dbReference type="NCBIfam" id="TIGR01121">
    <property type="entry name" value="D_amino_aminoT"/>
    <property type="match status" value="1"/>
</dbReference>
<dbReference type="CDD" id="cd01558">
    <property type="entry name" value="D-AAT_like"/>
    <property type="match status" value="1"/>
</dbReference>
<keyword evidence="6 13" id="KW-0032">Aminotransferase</keyword>
<dbReference type="Proteomes" id="UP001516662">
    <property type="component" value="Unassembled WGS sequence"/>
</dbReference>
<dbReference type="PANTHER" id="PTHR42743">
    <property type="entry name" value="AMINO-ACID AMINOTRANSFERASE"/>
    <property type="match status" value="1"/>
</dbReference>
<comment type="subunit">
    <text evidence="3">Homodimer.</text>
</comment>
<dbReference type="InterPro" id="IPR050571">
    <property type="entry name" value="Class-IV_PLP-Dep_Aminotrnsfr"/>
</dbReference>
<dbReference type="PROSITE" id="PS00770">
    <property type="entry name" value="AA_TRANSFER_CLASS_4"/>
    <property type="match status" value="1"/>
</dbReference>
<dbReference type="InterPro" id="IPR001544">
    <property type="entry name" value="Aminotrans_IV"/>
</dbReference>
<reference evidence="13 14" key="1">
    <citation type="submission" date="2020-10" db="EMBL/GenBank/DDBJ databases">
        <title>Bacillus sp. HD4P25, an endophyte from a halophyte.</title>
        <authorList>
            <person name="Sun J.-Q."/>
        </authorList>
    </citation>
    <scope>NUCLEOTIDE SEQUENCE [LARGE SCALE GENOMIC DNA]</scope>
    <source>
        <strain evidence="13 14">YIM 93174</strain>
    </source>
</reference>
<evidence type="ECO:0000256" key="10">
    <source>
        <dbReference type="RuleBase" id="RU004106"/>
    </source>
</evidence>
<comment type="function">
    <text evidence="12">Acts on the D-isomers of alanine, leucine, aspartate, glutamate, aminobutyrate, norvaline and asparagine. The enzyme transfers an amino group from a substrate D-amino acid to the pyridoxal phosphate cofactor to form pyridoxamine and an alpha-keto acid in the first half-reaction.</text>
</comment>
<dbReference type="Gene3D" id="3.30.470.10">
    <property type="match status" value="1"/>
</dbReference>
<dbReference type="PANTHER" id="PTHR42743:SF10">
    <property type="entry name" value="D-ALANINE AMINOTRANSFERASE"/>
    <property type="match status" value="1"/>
</dbReference>
<dbReference type="InterPro" id="IPR043131">
    <property type="entry name" value="BCAT-like_N"/>
</dbReference>
<keyword evidence="8 11" id="KW-0663">Pyridoxal phosphate</keyword>
<comment type="cofactor">
    <cofactor evidence="1 11">
        <name>pyridoxal 5'-phosphate</name>
        <dbReference type="ChEBI" id="CHEBI:597326"/>
    </cofactor>
</comment>
<comment type="similarity">
    <text evidence="2 10">Belongs to the class-IV pyridoxal-phosphate-dependent aminotransferase family.</text>
</comment>
<evidence type="ECO:0000256" key="12">
    <source>
        <dbReference type="RuleBase" id="RU004520"/>
    </source>
</evidence>
<evidence type="ECO:0000256" key="2">
    <source>
        <dbReference type="ARBA" id="ARBA00009320"/>
    </source>
</evidence>
<dbReference type="Gene3D" id="3.20.10.10">
    <property type="entry name" value="D-amino Acid Aminotransferase, subunit A, domain 2"/>
    <property type="match status" value="1"/>
</dbReference>
<dbReference type="EMBL" id="JADCLJ010000024">
    <property type="protein sequence ID" value="MBE4910102.1"/>
    <property type="molecule type" value="Genomic_DNA"/>
</dbReference>
<evidence type="ECO:0000256" key="8">
    <source>
        <dbReference type="ARBA" id="ARBA00022898"/>
    </source>
</evidence>
<evidence type="ECO:0000313" key="14">
    <source>
        <dbReference type="Proteomes" id="UP001516662"/>
    </source>
</evidence>
<comment type="catalytic activity">
    <reaction evidence="9 12">
        <text>D-alanine + 2-oxoglutarate = D-glutamate + pyruvate</text>
        <dbReference type="Rhea" id="RHEA:15869"/>
        <dbReference type="ChEBI" id="CHEBI:15361"/>
        <dbReference type="ChEBI" id="CHEBI:16810"/>
        <dbReference type="ChEBI" id="CHEBI:29986"/>
        <dbReference type="ChEBI" id="CHEBI:57416"/>
        <dbReference type="EC" id="2.6.1.21"/>
    </reaction>
</comment>
<evidence type="ECO:0000256" key="11">
    <source>
        <dbReference type="RuleBase" id="RU004516"/>
    </source>
</evidence>
<dbReference type="RefSeq" id="WP_193539737.1">
    <property type="nucleotide sequence ID" value="NZ_JAGGKM010000003.1"/>
</dbReference>
<accession>A0ABR9QNN3</accession>
<dbReference type="SUPFAM" id="SSF56752">
    <property type="entry name" value="D-aminoacid aminotransferase-like PLP-dependent enzymes"/>
    <property type="match status" value="1"/>
</dbReference>
<evidence type="ECO:0000256" key="3">
    <source>
        <dbReference type="ARBA" id="ARBA00011738"/>
    </source>
</evidence>
<organism evidence="13 14">
    <name type="scientific">Litchfieldia luteola</name>
    <dbReference type="NCBI Taxonomy" id="682179"/>
    <lineage>
        <taxon>Bacteria</taxon>
        <taxon>Bacillati</taxon>
        <taxon>Bacillota</taxon>
        <taxon>Bacilli</taxon>
        <taxon>Bacillales</taxon>
        <taxon>Bacillaceae</taxon>
        <taxon>Litchfieldia</taxon>
    </lineage>
</organism>
<name>A0ABR9QNN3_9BACI</name>